<dbReference type="Proteomes" id="UP000265000">
    <property type="component" value="Unplaced"/>
</dbReference>
<evidence type="ECO:0000256" key="3">
    <source>
        <dbReference type="ARBA" id="ARBA00023157"/>
    </source>
</evidence>
<dbReference type="Pfam" id="PF08205">
    <property type="entry name" value="C2-set_2"/>
    <property type="match status" value="1"/>
</dbReference>
<dbReference type="AlphaFoldDB" id="A0A3Q2PZB6"/>
<dbReference type="InterPro" id="IPR003599">
    <property type="entry name" value="Ig_sub"/>
</dbReference>
<accession>A0A3Q2PZB6</accession>
<dbReference type="InterPro" id="IPR036179">
    <property type="entry name" value="Ig-like_dom_sf"/>
</dbReference>
<sequence length="305" mass="35113">SDNDIKLFILSLMINRSLYSTSQAWHVRMPRNIEALYGSCLTIPCSFDYYRYPPKRPDRVVWYQYQSMGYPLVYDNWYPNDVISIYKERTQALTSTYGKTCTLHIKTVNWNDHRQVLFPWVDPENVGRSTHAFYETTVTIEVVGMFSVQTLNTSSFLPLTISPTSSEYLEGFPSTVRCTASYTCSNNRPSLTWNYANMPVSSNTVKESGKTMWTTVSTLTFTPSAKDHGHHLTCFARFDGGQTQEKSITISVKSEYQSLFLLPEVVIKIKKKTLKEKPQIIITRCRFPFKVIFIPARSLFQSLIS</sequence>
<dbReference type="PROSITE" id="PS50835">
    <property type="entry name" value="IG_LIKE"/>
    <property type="match status" value="1"/>
</dbReference>
<keyword evidence="3" id="KW-1015">Disulfide bond</keyword>
<name>A0A3Q2PZB6_FUNHE</name>
<dbReference type="GeneTree" id="ENSGT01030000235092"/>
<dbReference type="GO" id="GO:0016020">
    <property type="term" value="C:membrane"/>
    <property type="evidence" value="ECO:0007669"/>
    <property type="project" value="UniProtKB-SubCell"/>
</dbReference>
<dbReference type="PANTHER" id="PTHR46484">
    <property type="entry name" value="SI:CH211-171H4.5-RELATED"/>
    <property type="match status" value="1"/>
</dbReference>
<evidence type="ECO:0000259" key="4">
    <source>
        <dbReference type="PROSITE" id="PS50835"/>
    </source>
</evidence>
<keyword evidence="2" id="KW-0472">Membrane</keyword>
<dbReference type="PANTHER" id="PTHR46484:SF1">
    <property type="entry name" value="SCHWANN CELL MYELIN PROTEIN-RELATED"/>
    <property type="match status" value="1"/>
</dbReference>
<evidence type="ECO:0000313" key="5">
    <source>
        <dbReference type="Ensembl" id="ENSFHEP00000018754.1"/>
    </source>
</evidence>
<dbReference type="InterPro" id="IPR013162">
    <property type="entry name" value="CD80_C2-set"/>
</dbReference>
<evidence type="ECO:0000256" key="1">
    <source>
        <dbReference type="ARBA" id="ARBA00004167"/>
    </source>
</evidence>
<dbReference type="Ensembl" id="ENSFHET00000027827.1">
    <property type="protein sequence ID" value="ENSFHEP00000018754.1"/>
    <property type="gene ID" value="ENSFHEG00000020685.1"/>
</dbReference>
<evidence type="ECO:0000313" key="6">
    <source>
        <dbReference type="Proteomes" id="UP000265000"/>
    </source>
</evidence>
<protein>
    <recommendedName>
        <fullName evidence="4">Ig-like domain-containing protein</fullName>
    </recommendedName>
</protein>
<proteinExistence type="predicted"/>
<feature type="domain" description="Ig-like" evidence="4">
    <location>
        <begin position="158"/>
        <end position="249"/>
    </location>
</feature>
<dbReference type="InterPro" id="IPR013783">
    <property type="entry name" value="Ig-like_fold"/>
</dbReference>
<reference evidence="5" key="1">
    <citation type="submission" date="2025-08" db="UniProtKB">
        <authorList>
            <consortium name="Ensembl"/>
        </authorList>
    </citation>
    <scope>IDENTIFICATION</scope>
</reference>
<reference evidence="5" key="2">
    <citation type="submission" date="2025-09" db="UniProtKB">
        <authorList>
            <consortium name="Ensembl"/>
        </authorList>
    </citation>
    <scope>IDENTIFICATION</scope>
</reference>
<comment type="subcellular location">
    <subcellularLocation>
        <location evidence="1">Membrane</location>
        <topology evidence="1">Single-pass membrane protein</topology>
    </subcellularLocation>
</comment>
<organism evidence="5 6">
    <name type="scientific">Fundulus heteroclitus</name>
    <name type="common">Killifish</name>
    <name type="synonym">Mummichog</name>
    <dbReference type="NCBI Taxonomy" id="8078"/>
    <lineage>
        <taxon>Eukaryota</taxon>
        <taxon>Metazoa</taxon>
        <taxon>Chordata</taxon>
        <taxon>Craniata</taxon>
        <taxon>Vertebrata</taxon>
        <taxon>Euteleostomi</taxon>
        <taxon>Actinopterygii</taxon>
        <taxon>Neopterygii</taxon>
        <taxon>Teleostei</taxon>
        <taxon>Neoteleostei</taxon>
        <taxon>Acanthomorphata</taxon>
        <taxon>Ovalentaria</taxon>
        <taxon>Atherinomorphae</taxon>
        <taxon>Cyprinodontiformes</taxon>
        <taxon>Fundulidae</taxon>
        <taxon>Fundulus</taxon>
    </lineage>
</organism>
<dbReference type="Gene3D" id="2.60.40.10">
    <property type="entry name" value="Immunoglobulins"/>
    <property type="match status" value="2"/>
</dbReference>
<dbReference type="InterPro" id="IPR007110">
    <property type="entry name" value="Ig-like_dom"/>
</dbReference>
<dbReference type="SMART" id="SM00409">
    <property type="entry name" value="IG"/>
    <property type="match status" value="2"/>
</dbReference>
<evidence type="ECO:0000256" key="2">
    <source>
        <dbReference type="ARBA" id="ARBA00023136"/>
    </source>
</evidence>
<keyword evidence="6" id="KW-1185">Reference proteome</keyword>
<dbReference type="SUPFAM" id="SSF48726">
    <property type="entry name" value="Immunoglobulin"/>
    <property type="match status" value="2"/>
</dbReference>